<dbReference type="Proteomes" id="UP001367508">
    <property type="component" value="Unassembled WGS sequence"/>
</dbReference>
<evidence type="ECO:0000313" key="1">
    <source>
        <dbReference type="EMBL" id="KAK7331340.1"/>
    </source>
</evidence>
<reference evidence="1 2" key="1">
    <citation type="submission" date="2024-01" db="EMBL/GenBank/DDBJ databases">
        <title>The genomes of 5 underutilized Papilionoideae crops provide insights into root nodulation and disease resistanc.</title>
        <authorList>
            <person name="Jiang F."/>
        </authorList>
    </citation>
    <scope>NUCLEOTIDE SEQUENCE [LARGE SCALE GENOMIC DNA]</scope>
    <source>
        <strain evidence="1">LVBAO_FW01</strain>
        <tissue evidence="1">Leaves</tissue>
    </source>
</reference>
<protein>
    <submittedName>
        <fullName evidence="1">Uncharacterized protein</fullName>
    </submittedName>
</protein>
<evidence type="ECO:0000313" key="2">
    <source>
        <dbReference type="Proteomes" id="UP001367508"/>
    </source>
</evidence>
<dbReference type="EMBL" id="JAYMYQ010000005">
    <property type="protein sequence ID" value="KAK7331340.1"/>
    <property type="molecule type" value="Genomic_DNA"/>
</dbReference>
<accession>A0AAN9QB13</accession>
<keyword evidence="2" id="KW-1185">Reference proteome</keyword>
<comment type="caution">
    <text evidence="1">The sequence shown here is derived from an EMBL/GenBank/DDBJ whole genome shotgun (WGS) entry which is preliminary data.</text>
</comment>
<name>A0AAN9QB13_CANGL</name>
<dbReference type="AlphaFoldDB" id="A0AAN9QB13"/>
<sequence>MLLCKCTNVVSEVHQGYKVETMPKGLNIKSVAANVGKEGIWRRNLKFCNENSHLVVALIDLIQSVEAFDKA</sequence>
<organism evidence="1 2">
    <name type="scientific">Canavalia gladiata</name>
    <name type="common">Sword bean</name>
    <name type="synonym">Dolichos gladiatus</name>
    <dbReference type="NCBI Taxonomy" id="3824"/>
    <lineage>
        <taxon>Eukaryota</taxon>
        <taxon>Viridiplantae</taxon>
        <taxon>Streptophyta</taxon>
        <taxon>Embryophyta</taxon>
        <taxon>Tracheophyta</taxon>
        <taxon>Spermatophyta</taxon>
        <taxon>Magnoliopsida</taxon>
        <taxon>eudicotyledons</taxon>
        <taxon>Gunneridae</taxon>
        <taxon>Pentapetalae</taxon>
        <taxon>rosids</taxon>
        <taxon>fabids</taxon>
        <taxon>Fabales</taxon>
        <taxon>Fabaceae</taxon>
        <taxon>Papilionoideae</taxon>
        <taxon>50 kb inversion clade</taxon>
        <taxon>NPAAA clade</taxon>
        <taxon>indigoferoid/millettioid clade</taxon>
        <taxon>Phaseoleae</taxon>
        <taxon>Canavalia</taxon>
    </lineage>
</organism>
<proteinExistence type="predicted"/>
<gene>
    <name evidence="1" type="ORF">VNO77_25562</name>
</gene>